<dbReference type="GO" id="GO:0032259">
    <property type="term" value="P:methylation"/>
    <property type="evidence" value="ECO:0007669"/>
    <property type="project" value="UniProtKB-KW"/>
</dbReference>
<dbReference type="OrthoDB" id="5471300at2"/>
<dbReference type="Proteomes" id="UP000050417">
    <property type="component" value="Unassembled WGS sequence"/>
</dbReference>
<evidence type="ECO:0000256" key="5">
    <source>
        <dbReference type="SAM" id="Phobius"/>
    </source>
</evidence>
<feature type="transmembrane region" description="Helical" evidence="5">
    <location>
        <begin position="144"/>
        <end position="172"/>
    </location>
</feature>
<reference evidence="6 7" key="1">
    <citation type="submission" date="2015-07" db="EMBL/GenBank/DDBJ databases">
        <title>Genome sequence of Ornatilinea apprima DSM 23815.</title>
        <authorList>
            <person name="Hemp J."/>
            <person name="Ward L.M."/>
            <person name="Pace L.A."/>
            <person name="Fischer W.W."/>
        </authorList>
    </citation>
    <scope>NUCLEOTIDE SEQUENCE [LARGE SCALE GENOMIC DNA]</scope>
    <source>
        <strain evidence="6 7">P3M-1</strain>
    </source>
</reference>
<evidence type="ECO:0000313" key="7">
    <source>
        <dbReference type="Proteomes" id="UP000050417"/>
    </source>
</evidence>
<dbReference type="RefSeq" id="WP_075062219.1">
    <property type="nucleotide sequence ID" value="NZ_LGCL01000018.1"/>
</dbReference>
<accession>A0A0N8GNL3</accession>
<dbReference type="InterPro" id="IPR007318">
    <property type="entry name" value="Phopholipid_MeTrfase"/>
</dbReference>
<evidence type="ECO:0000256" key="2">
    <source>
        <dbReference type="ARBA" id="ARBA00022692"/>
    </source>
</evidence>
<evidence type="ECO:0000313" key="6">
    <source>
        <dbReference type="EMBL" id="KPL78418.1"/>
    </source>
</evidence>
<comment type="subcellular location">
    <subcellularLocation>
        <location evidence="1">Endomembrane system</location>
        <topology evidence="1">Multi-pass membrane protein</topology>
    </subcellularLocation>
</comment>
<keyword evidence="4 5" id="KW-0472">Membrane</keyword>
<dbReference type="GO" id="GO:0012505">
    <property type="term" value="C:endomembrane system"/>
    <property type="evidence" value="ECO:0007669"/>
    <property type="project" value="UniProtKB-SubCell"/>
</dbReference>
<dbReference type="PANTHER" id="PTHR12714:SF9">
    <property type="entry name" value="PROTEIN-S-ISOPRENYLCYSTEINE O-METHYLTRANSFERASE"/>
    <property type="match status" value="1"/>
</dbReference>
<evidence type="ECO:0000256" key="1">
    <source>
        <dbReference type="ARBA" id="ARBA00004127"/>
    </source>
</evidence>
<dbReference type="PANTHER" id="PTHR12714">
    <property type="entry name" value="PROTEIN-S ISOPRENYLCYSTEINE O-METHYLTRANSFERASE"/>
    <property type="match status" value="1"/>
</dbReference>
<name>A0A0N8GNL3_9CHLR</name>
<keyword evidence="6" id="KW-0489">Methyltransferase</keyword>
<gene>
    <name evidence="6" type="ORF">ADN00_06750</name>
</gene>
<dbReference type="EMBL" id="LGCL01000018">
    <property type="protein sequence ID" value="KPL78418.1"/>
    <property type="molecule type" value="Genomic_DNA"/>
</dbReference>
<feature type="transmembrane region" description="Helical" evidence="5">
    <location>
        <begin position="89"/>
        <end position="110"/>
    </location>
</feature>
<sequence>MITEDIWSHFGSWWAVALWIVLYGVFLLFMPFYKKSQRKPSTAYMAFVVAYALEMFGIPMSMFIIGWAFGITLPEGVLWGHTLGQWIGYWGMYLGIATSLLGGMLIFFGWRRIYKEYWSRNEGTGKIVTGGIYRYIRHPQYTGFMLVTLGMMMEWATLPLLIMWPILGVIYYRLALREEKDMLAEFGEAYAQYRQQTGMFLPRWGKAKA</sequence>
<keyword evidence="7" id="KW-1185">Reference proteome</keyword>
<dbReference type="GO" id="GO:0008168">
    <property type="term" value="F:methyltransferase activity"/>
    <property type="evidence" value="ECO:0007669"/>
    <property type="project" value="UniProtKB-KW"/>
</dbReference>
<proteinExistence type="predicted"/>
<feature type="transmembrane region" description="Helical" evidence="5">
    <location>
        <begin position="44"/>
        <end position="69"/>
    </location>
</feature>
<dbReference type="STRING" id="1134406.ADN00_06750"/>
<dbReference type="Gene3D" id="1.20.120.1630">
    <property type="match status" value="1"/>
</dbReference>
<keyword evidence="2 5" id="KW-0812">Transmembrane</keyword>
<evidence type="ECO:0000256" key="3">
    <source>
        <dbReference type="ARBA" id="ARBA00022989"/>
    </source>
</evidence>
<dbReference type="AlphaFoldDB" id="A0A0N8GNL3"/>
<evidence type="ECO:0000256" key="4">
    <source>
        <dbReference type="ARBA" id="ARBA00023136"/>
    </source>
</evidence>
<dbReference type="Pfam" id="PF04191">
    <property type="entry name" value="PEMT"/>
    <property type="match status" value="1"/>
</dbReference>
<comment type="caution">
    <text evidence="6">The sequence shown here is derived from an EMBL/GenBank/DDBJ whole genome shotgun (WGS) entry which is preliminary data.</text>
</comment>
<keyword evidence="3 5" id="KW-1133">Transmembrane helix</keyword>
<keyword evidence="6" id="KW-0808">Transferase</keyword>
<protein>
    <submittedName>
        <fullName evidence="6">Isoprenylcysteine carboxyl methyltransferase</fullName>
    </submittedName>
</protein>
<feature type="transmembrane region" description="Helical" evidence="5">
    <location>
        <begin position="12"/>
        <end position="32"/>
    </location>
</feature>
<organism evidence="6 7">
    <name type="scientific">Ornatilinea apprima</name>
    <dbReference type="NCBI Taxonomy" id="1134406"/>
    <lineage>
        <taxon>Bacteria</taxon>
        <taxon>Bacillati</taxon>
        <taxon>Chloroflexota</taxon>
        <taxon>Anaerolineae</taxon>
        <taxon>Anaerolineales</taxon>
        <taxon>Anaerolineaceae</taxon>
        <taxon>Ornatilinea</taxon>
    </lineage>
</organism>